<comment type="subcellular location">
    <subcellularLocation>
        <location evidence="1">Cell membrane</location>
        <topology evidence="1">Multi-pass membrane protein</topology>
    </subcellularLocation>
</comment>
<dbReference type="PANTHER" id="PTHR43294">
    <property type="entry name" value="SODIUM/POTASSIUM-TRANSPORTING ATPASE SUBUNIT ALPHA"/>
    <property type="match status" value="1"/>
</dbReference>
<dbReference type="SUPFAM" id="SSF81653">
    <property type="entry name" value="Calcium ATPase, transduction domain A"/>
    <property type="match status" value="1"/>
</dbReference>
<evidence type="ECO:0000256" key="8">
    <source>
        <dbReference type="ARBA" id="ARBA00022692"/>
    </source>
</evidence>
<evidence type="ECO:0000256" key="16">
    <source>
        <dbReference type="ARBA" id="ARBA00023136"/>
    </source>
</evidence>
<feature type="transmembrane region" description="Helical" evidence="18">
    <location>
        <begin position="687"/>
        <end position="709"/>
    </location>
</feature>
<name>A0A0R1MVF8_9LACO</name>
<comment type="caution">
    <text evidence="20">The sequence shown here is derived from an EMBL/GenBank/DDBJ whole genome shotgun (WGS) entry which is preliminary data.</text>
</comment>
<dbReference type="Gene3D" id="3.40.1110.10">
    <property type="entry name" value="Calcium-transporting ATPase, cytoplasmic domain N"/>
    <property type="match status" value="1"/>
</dbReference>
<organism evidence="20 21">
    <name type="scientific">Schleiferilactobacillus perolens DSM 12744</name>
    <dbReference type="NCBI Taxonomy" id="1423792"/>
    <lineage>
        <taxon>Bacteria</taxon>
        <taxon>Bacillati</taxon>
        <taxon>Bacillota</taxon>
        <taxon>Bacilli</taxon>
        <taxon>Lactobacillales</taxon>
        <taxon>Lactobacillaceae</taxon>
        <taxon>Schleiferilactobacillus</taxon>
    </lineage>
</organism>
<evidence type="ECO:0000256" key="3">
    <source>
        <dbReference type="ARBA" id="ARBA00012790"/>
    </source>
</evidence>
<evidence type="ECO:0000256" key="11">
    <source>
        <dbReference type="ARBA" id="ARBA00022837"/>
    </source>
</evidence>
<feature type="domain" description="Cation-transporting P-type ATPase N-terminal" evidence="19">
    <location>
        <begin position="14"/>
        <end position="87"/>
    </location>
</feature>
<dbReference type="InterPro" id="IPR023214">
    <property type="entry name" value="HAD_sf"/>
</dbReference>
<dbReference type="Pfam" id="PF13246">
    <property type="entry name" value="Cation_ATPase"/>
    <property type="match status" value="1"/>
</dbReference>
<dbReference type="GO" id="GO:0005524">
    <property type="term" value="F:ATP binding"/>
    <property type="evidence" value="ECO:0007669"/>
    <property type="project" value="UniProtKB-KW"/>
</dbReference>
<dbReference type="Pfam" id="PF00690">
    <property type="entry name" value="Cation_ATPase_N"/>
    <property type="match status" value="1"/>
</dbReference>
<feature type="transmembrane region" description="Helical" evidence="18">
    <location>
        <begin position="833"/>
        <end position="853"/>
    </location>
</feature>
<feature type="transmembrane region" description="Helical" evidence="18">
    <location>
        <begin position="754"/>
        <end position="780"/>
    </location>
</feature>
<evidence type="ECO:0000256" key="1">
    <source>
        <dbReference type="ARBA" id="ARBA00004651"/>
    </source>
</evidence>
<feature type="transmembrane region" description="Helical" evidence="18">
    <location>
        <begin position="256"/>
        <end position="277"/>
    </location>
</feature>
<dbReference type="InterPro" id="IPR059000">
    <property type="entry name" value="ATPase_P-type_domA"/>
</dbReference>
<comment type="similarity">
    <text evidence="2">Belongs to the cation transport ATPase (P-type) (TC 3.A.3) family. Type IIA subfamily.</text>
</comment>
<dbReference type="NCBIfam" id="TIGR01517">
    <property type="entry name" value="ATPase-IIB_Ca"/>
    <property type="match status" value="1"/>
</dbReference>
<keyword evidence="14 18" id="KW-1133">Transmembrane helix</keyword>
<dbReference type="OrthoDB" id="9760364at2"/>
<dbReference type="SMART" id="SM00831">
    <property type="entry name" value="Cation_ATPase_N"/>
    <property type="match status" value="1"/>
</dbReference>
<dbReference type="GO" id="GO:0005388">
    <property type="term" value="F:P-type calcium transporter activity"/>
    <property type="evidence" value="ECO:0007669"/>
    <property type="project" value="UniProtKB-EC"/>
</dbReference>
<evidence type="ECO:0000256" key="6">
    <source>
        <dbReference type="ARBA" id="ARBA00022553"/>
    </source>
</evidence>
<dbReference type="InterPro" id="IPR023299">
    <property type="entry name" value="ATPase_P-typ_cyto_dom_N"/>
</dbReference>
<dbReference type="PRINTS" id="PR00119">
    <property type="entry name" value="CATATPASE"/>
</dbReference>
<dbReference type="GO" id="GO:0046872">
    <property type="term" value="F:metal ion binding"/>
    <property type="evidence" value="ECO:0007669"/>
    <property type="project" value="UniProtKB-KW"/>
</dbReference>
<dbReference type="InterPro" id="IPR023298">
    <property type="entry name" value="ATPase_P-typ_TM_dom_sf"/>
</dbReference>
<dbReference type="SFLD" id="SFLDS00003">
    <property type="entry name" value="Haloacid_Dehalogenase"/>
    <property type="match status" value="1"/>
</dbReference>
<dbReference type="InterPro" id="IPR008250">
    <property type="entry name" value="ATPase_P-typ_transduc_dom_A_sf"/>
</dbReference>
<gene>
    <name evidence="20" type="ORF">FD09_GL003078</name>
</gene>
<evidence type="ECO:0000313" key="21">
    <source>
        <dbReference type="Proteomes" id="UP000051330"/>
    </source>
</evidence>
<dbReference type="SFLD" id="SFLDG00002">
    <property type="entry name" value="C1.7:_P-type_atpase_like"/>
    <property type="match status" value="1"/>
</dbReference>
<accession>A0A0R1MVF8</accession>
<dbReference type="InterPro" id="IPR044492">
    <property type="entry name" value="P_typ_ATPase_HD_dom"/>
</dbReference>
<feature type="transmembrane region" description="Helical" evidence="18">
    <location>
        <begin position="792"/>
        <end position="813"/>
    </location>
</feature>
<dbReference type="SUPFAM" id="SSF81660">
    <property type="entry name" value="Metal cation-transporting ATPase, ATP-binding domain N"/>
    <property type="match status" value="1"/>
</dbReference>
<evidence type="ECO:0000256" key="14">
    <source>
        <dbReference type="ARBA" id="ARBA00022989"/>
    </source>
</evidence>
<dbReference type="SUPFAM" id="SSF81665">
    <property type="entry name" value="Calcium ATPase, transmembrane domain M"/>
    <property type="match status" value="1"/>
</dbReference>
<dbReference type="STRING" id="1423792.FD09_GL003078"/>
<dbReference type="PRINTS" id="PR00120">
    <property type="entry name" value="HATPASE"/>
</dbReference>
<dbReference type="FunFam" id="2.70.150.10:FF:000016">
    <property type="entry name" value="Calcium-transporting P-type ATPase putative"/>
    <property type="match status" value="1"/>
</dbReference>
<keyword evidence="8 18" id="KW-0812">Transmembrane</keyword>
<dbReference type="PANTHER" id="PTHR43294:SF20">
    <property type="entry name" value="P-TYPE ATPASE"/>
    <property type="match status" value="1"/>
</dbReference>
<evidence type="ECO:0000313" key="20">
    <source>
        <dbReference type="EMBL" id="KRL12208.1"/>
    </source>
</evidence>
<dbReference type="InterPro" id="IPR004014">
    <property type="entry name" value="ATPase_P-typ_cation-transptr_N"/>
</dbReference>
<dbReference type="InterPro" id="IPR018303">
    <property type="entry name" value="ATPase_P-typ_P_site"/>
</dbReference>
<dbReference type="GO" id="GO:0005886">
    <property type="term" value="C:plasma membrane"/>
    <property type="evidence" value="ECO:0007669"/>
    <property type="project" value="UniProtKB-SubCell"/>
</dbReference>
<dbReference type="Gene3D" id="2.70.150.10">
    <property type="entry name" value="Calcium-transporting ATPase, cytoplasmic transduction domain A"/>
    <property type="match status" value="1"/>
</dbReference>
<keyword evidence="9" id="KW-0479">Metal-binding</keyword>
<dbReference type="FunFam" id="3.40.50.1000:FF:000028">
    <property type="entry name" value="Calcium-transporting P-type ATPase, putative"/>
    <property type="match status" value="1"/>
</dbReference>
<dbReference type="SFLD" id="SFLDF00027">
    <property type="entry name" value="p-type_atpase"/>
    <property type="match status" value="1"/>
</dbReference>
<evidence type="ECO:0000256" key="12">
    <source>
        <dbReference type="ARBA" id="ARBA00022840"/>
    </source>
</evidence>
<evidence type="ECO:0000256" key="7">
    <source>
        <dbReference type="ARBA" id="ARBA00022568"/>
    </source>
</evidence>
<evidence type="ECO:0000256" key="4">
    <source>
        <dbReference type="ARBA" id="ARBA00022448"/>
    </source>
</evidence>
<evidence type="ECO:0000256" key="10">
    <source>
        <dbReference type="ARBA" id="ARBA00022741"/>
    </source>
</evidence>
<dbReference type="InterPro" id="IPR050510">
    <property type="entry name" value="Cation_transp_ATPase_P-type"/>
</dbReference>
<keyword evidence="16 18" id="KW-0472">Membrane</keyword>
<dbReference type="CDD" id="cd02089">
    <property type="entry name" value="P-type_ATPase_Ca_prok"/>
    <property type="match status" value="1"/>
</dbReference>
<keyword evidence="7" id="KW-0109">Calcium transport</keyword>
<proteinExistence type="inferred from homology"/>
<dbReference type="Gene3D" id="1.20.1110.10">
    <property type="entry name" value="Calcium-transporting ATPase, transmembrane domain"/>
    <property type="match status" value="1"/>
</dbReference>
<dbReference type="GO" id="GO:0030007">
    <property type="term" value="P:intracellular potassium ion homeostasis"/>
    <property type="evidence" value="ECO:0007669"/>
    <property type="project" value="TreeGrafter"/>
</dbReference>
<evidence type="ECO:0000256" key="9">
    <source>
        <dbReference type="ARBA" id="ARBA00022723"/>
    </source>
</evidence>
<dbReference type="Pfam" id="PF00689">
    <property type="entry name" value="Cation_ATPase_C"/>
    <property type="match status" value="1"/>
</dbReference>
<feature type="transmembrane region" description="Helical" evidence="18">
    <location>
        <begin position="283"/>
        <end position="309"/>
    </location>
</feature>
<keyword evidence="21" id="KW-1185">Reference proteome</keyword>
<dbReference type="RefSeq" id="WP_057820966.1">
    <property type="nucleotide sequence ID" value="NZ_AZEC01000009.1"/>
</dbReference>
<dbReference type="Pfam" id="PF00122">
    <property type="entry name" value="E1-E2_ATPase"/>
    <property type="match status" value="1"/>
</dbReference>
<dbReference type="EMBL" id="AZEC01000009">
    <property type="protein sequence ID" value="KRL12208.1"/>
    <property type="molecule type" value="Genomic_DNA"/>
</dbReference>
<dbReference type="InterPro" id="IPR036412">
    <property type="entry name" value="HAD-like_sf"/>
</dbReference>
<dbReference type="GO" id="GO:0036376">
    <property type="term" value="P:sodium ion export across plasma membrane"/>
    <property type="evidence" value="ECO:0007669"/>
    <property type="project" value="TreeGrafter"/>
</dbReference>
<feature type="transmembrane region" description="Helical" evidence="18">
    <location>
        <begin position="715"/>
        <end position="734"/>
    </location>
</feature>
<keyword evidence="13" id="KW-1278">Translocase</keyword>
<evidence type="ECO:0000256" key="13">
    <source>
        <dbReference type="ARBA" id="ARBA00022967"/>
    </source>
</evidence>
<dbReference type="FunFam" id="3.40.1110.10:FF:000053">
    <property type="entry name" value="Cation-transporting ATPase, E1-E2 family"/>
    <property type="match status" value="1"/>
</dbReference>
<sequence>MAEPEAKKQQLQAKFYNQSIDDVRKALDTSVDGLTPQDADQRFQEYGPNALAEAKRKSMLAKFIDQFKDFMIIVLLIAALVSGFVGKEWADAIIILAVVLINAVMGVIQESKAEEAIDALREMSTPDAHVRRGGEVLTIKSENLVPGDVVLLEAGDIVPADLRLTDAASLKIEESALTGESVPVDKTVDTLSGDDVGIGDRTNMAYMNANVTYGRGEGVVVGTGMNTEVGRIAGMINSAEETSTPLQVNLNQLGKILSILIIVIAAIMFLVGIFLRGQGLLEMLLISISLAVAAIPEGLPAIVTIILALGTQKMAKRNALVRKLPAVETLGSTDIIASDKTGTLTQNKMTVEQMYYWGKLHPASDPIDDSISALVDMNLANDTKMQGDGKLLGDPTETALVQYGLDKGYDVRVALEKAPRVTEVPFDSERKLMSTIHKLADGRYLVAVKGAPDQLLERATQIEMGQDDIQPLDAEKKQAVLAENMALAKQAMRVLGMAYKYIDAIPATVDSQTVENDLIFSGLVAMIDPERPEAAQAVAEAKSAGIRPIMITGDHQVTAEAIAGRLGIIQPGDDAAVLTGAQLDDMSDKDFEKNVSKYSVYARVSPEHKVRIVKAWQKRGKVVAMTGDGVNDAPALKSADIGIGMGITGTEVSKGASDMVLADDNFATIVVAVEEGRKVFANIQKAIQYLLSANLGEVLTLFMMTMMGWDVLKPVQLLWINLVTDTFPAIALGVEPTEPGIMKRKPRGRNSNFFSGGVASSVIYQGILEGALTLGVYLFGILHPVHTTTGDIHADALTMAYATLALIQLFHAFNVKSIHQSLFKVGAFRNKAFNWAILVSTVLVAVTIVVPGFNGLFHVRELDLYQWLTVLSAGVAMLVIVEIVKFVQRRMGKQ</sequence>
<keyword evidence="6" id="KW-0597">Phosphoprotein</keyword>
<dbReference type="NCBIfam" id="TIGR01494">
    <property type="entry name" value="ATPase_P-type"/>
    <property type="match status" value="3"/>
</dbReference>
<dbReference type="Gene3D" id="3.40.50.1000">
    <property type="entry name" value="HAD superfamily/HAD-like"/>
    <property type="match status" value="1"/>
</dbReference>
<dbReference type="InterPro" id="IPR006068">
    <property type="entry name" value="ATPase_P-typ_cation-transptr_C"/>
</dbReference>
<dbReference type="EC" id="7.2.2.10" evidence="3"/>
<evidence type="ECO:0000256" key="2">
    <source>
        <dbReference type="ARBA" id="ARBA00005675"/>
    </source>
</evidence>
<reference evidence="20 21" key="1">
    <citation type="journal article" date="2015" name="Genome Announc.">
        <title>Expanding the biotechnology potential of lactobacilli through comparative genomics of 213 strains and associated genera.</title>
        <authorList>
            <person name="Sun Z."/>
            <person name="Harris H.M."/>
            <person name="McCann A."/>
            <person name="Guo C."/>
            <person name="Argimon S."/>
            <person name="Zhang W."/>
            <person name="Yang X."/>
            <person name="Jeffery I.B."/>
            <person name="Cooney J.C."/>
            <person name="Kagawa T.F."/>
            <person name="Liu W."/>
            <person name="Song Y."/>
            <person name="Salvetti E."/>
            <person name="Wrobel A."/>
            <person name="Rasinkangas P."/>
            <person name="Parkhill J."/>
            <person name="Rea M.C."/>
            <person name="O'Sullivan O."/>
            <person name="Ritari J."/>
            <person name="Douillard F.P."/>
            <person name="Paul Ross R."/>
            <person name="Yang R."/>
            <person name="Briner A.E."/>
            <person name="Felis G.E."/>
            <person name="de Vos W.M."/>
            <person name="Barrangou R."/>
            <person name="Klaenhammer T.R."/>
            <person name="Caufield P.W."/>
            <person name="Cui Y."/>
            <person name="Zhang H."/>
            <person name="O'Toole P.W."/>
        </authorList>
    </citation>
    <scope>NUCLEOTIDE SEQUENCE [LARGE SCALE GENOMIC DNA]</scope>
    <source>
        <strain evidence="20 21">DSM 12744</strain>
    </source>
</reference>
<dbReference type="AlphaFoldDB" id="A0A0R1MVF8"/>
<evidence type="ECO:0000256" key="17">
    <source>
        <dbReference type="ARBA" id="ARBA00048694"/>
    </source>
</evidence>
<keyword evidence="12" id="KW-0067">ATP-binding</keyword>
<feature type="transmembrane region" description="Helical" evidence="18">
    <location>
        <begin position="67"/>
        <end position="86"/>
    </location>
</feature>
<dbReference type="SUPFAM" id="SSF56784">
    <property type="entry name" value="HAD-like"/>
    <property type="match status" value="1"/>
</dbReference>
<comment type="catalytic activity">
    <reaction evidence="17">
        <text>Ca(2+)(in) + ATP + H2O = Ca(2+)(out) + ADP + phosphate + H(+)</text>
        <dbReference type="Rhea" id="RHEA:18105"/>
        <dbReference type="ChEBI" id="CHEBI:15377"/>
        <dbReference type="ChEBI" id="CHEBI:15378"/>
        <dbReference type="ChEBI" id="CHEBI:29108"/>
        <dbReference type="ChEBI" id="CHEBI:30616"/>
        <dbReference type="ChEBI" id="CHEBI:43474"/>
        <dbReference type="ChEBI" id="CHEBI:456216"/>
        <dbReference type="EC" id="7.2.2.10"/>
    </reaction>
</comment>
<dbReference type="PATRIC" id="fig|1423792.3.peg.3169"/>
<evidence type="ECO:0000259" key="19">
    <source>
        <dbReference type="SMART" id="SM00831"/>
    </source>
</evidence>
<evidence type="ECO:0000256" key="15">
    <source>
        <dbReference type="ARBA" id="ARBA00023065"/>
    </source>
</evidence>
<evidence type="ECO:0000256" key="18">
    <source>
        <dbReference type="SAM" id="Phobius"/>
    </source>
</evidence>
<keyword evidence="15" id="KW-0406">Ion transport</keyword>
<dbReference type="GO" id="GO:0006883">
    <property type="term" value="P:intracellular sodium ion homeostasis"/>
    <property type="evidence" value="ECO:0007669"/>
    <property type="project" value="TreeGrafter"/>
</dbReference>
<keyword evidence="11" id="KW-0106">Calcium</keyword>
<protein>
    <recommendedName>
        <fullName evidence="3">P-type Ca(2+) transporter</fullName>
        <ecNumber evidence="3">7.2.2.10</ecNumber>
    </recommendedName>
</protein>
<dbReference type="GO" id="GO:1990573">
    <property type="term" value="P:potassium ion import across plasma membrane"/>
    <property type="evidence" value="ECO:0007669"/>
    <property type="project" value="TreeGrafter"/>
</dbReference>
<evidence type="ECO:0000256" key="5">
    <source>
        <dbReference type="ARBA" id="ARBA00022475"/>
    </source>
</evidence>
<dbReference type="GO" id="GO:0016887">
    <property type="term" value="F:ATP hydrolysis activity"/>
    <property type="evidence" value="ECO:0007669"/>
    <property type="project" value="InterPro"/>
</dbReference>
<dbReference type="InterPro" id="IPR006408">
    <property type="entry name" value="P-type_ATPase_IIB"/>
</dbReference>
<feature type="transmembrane region" description="Helical" evidence="18">
    <location>
        <begin position="92"/>
        <end position="108"/>
    </location>
</feature>
<feature type="transmembrane region" description="Helical" evidence="18">
    <location>
        <begin position="865"/>
        <end position="884"/>
    </location>
</feature>
<keyword evidence="4" id="KW-0813">Transport</keyword>
<dbReference type="PROSITE" id="PS00154">
    <property type="entry name" value="ATPASE_E1_E2"/>
    <property type="match status" value="1"/>
</dbReference>
<dbReference type="InterPro" id="IPR001757">
    <property type="entry name" value="P_typ_ATPase"/>
</dbReference>
<dbReference type="GO" id="GO:0005391">
    <property type="term" value="F:P-type sodium:potassium-exchanging transporter activity"/>
    <property type="evidence" value="ECO:0007669"/>
    <property type="project" value="TreeGrafter"/>
</dbReference>
<keyword evidence="5" id="KW-1003">Cell membrane</keyword>
<keyword evidence="10" id="KW-0547">Nucleotide-binding</keyword>
<dbReference type="GO" id="GO:1902600">
    <property type="term" value="P:proton transmembrane transport"/>
    <property type="evidence" value="ECO:0007669"/>
    <property type="project" value="TreeGrafter"/>
</dbReference>
<dbReference type="Proteomes" id="UP000051330">
    <property type="component" value="Unassembled WGS sequence"/>
</dbReference>